<evidence type="ECO:0000313" key="5">
    <source>
        <dbReference type="EMBL" id="GMN46747.1"/>
    </source>
</evidence>
<comment type="similarity">
    <text evidence="1">Belongs to the PPR family. P subfamily.</text>
</comment>
<comment type="caution">
    <text evidence="5">The sequence shown here is derived from an EMBL/GenBank/DDBJ whole genome shotgun (WGS) entry which is preliminary data.</text>
</comment>
<dbReference type="PANTHER" id="PTHR47936">
    <property type="entry name" value="PPR_LONG DOMAIN-CONTAINING PROTEIN"/>
    <property type="match status" value="1"/>
</dbReference>
<evidence type="ECO:0000256" key="3">
    <source>
        <dbReference type="PROSITE-ProRule" id="PRU00708"/>
    </source>
</evidence>
<feature type="repeat" description="PPR" evidence="3">
    <location>
        <begin position="261"/>
        <end position="295"/>
    </location>
</feature>
<feature type="repeat" description="PPR" evidence="3">
    <location>
        <begin position="366"/>
        <end position="400"/>
    </location>
</feature>
<dbReference type="SUPFAM" id="SSF81901">
    <property type="entry name" value="HCP-like"/>
    <property type="match status" value="1"/>
</dbReference>
<dbReference type="EMBL" id="BTGU01000023">
    <property type="protein sequence ID" value="GMN46747.1"/>
    <property type="molecule type" value="Genomic_DNA"/>
</dbReference>
<feature type="repeat" description="PPR" evidence="3">
    <location>
        <begin position="296"/>
        <end position="330"/>
    </location>
</feature>
<dbReference type="InterPro" id="IPR033443">
    <property type="entry name" value="PROP1-like_PPR_dom"/>
</dbReference>
<reference evidence="5" key="1">
    <citation type="submission" date="2023-07" db="EMBL/GenBank/DDBJ databases">
        <title>draft genome sequence of fig (Ficus carica).</title>
        <authorList>
            <person name="Takahashi T."/>
            <person name="Nishimura K."/>
        </authorList>
    </citation>
    <scope>NUCLEOTIDE SEQUENCE</scope>
</reference>
<keyword evidence="6" id="KW-1185">Reference proteome</keyword>
<dbReference type="NCBIfam" id="TIGR00756">
    <property type="entry name" value="PPR"/>
    <property type="match status" value="6"/>
</dbReference>
<keyword evidence="2" id="KW-0677">Repeat</keyword>
<dbReference type="Pfam" id="PF13041">
    <property type="entry name" value="PPR_2"/>
    <property type="match status" value="1"/>
</dbReference>
<dbReference type="Pfam" id="PF01535">
    <property type="entry name" value="PPR"/>
    <property type="match status" value="1"/>
</dbReference>
<dbReference type="InterPro" id="IPR011990">
    <property type="entry name" value="TPR-like_helical_dom_sf"/>
</dbReference>
<dbReference type="AlphaFoldDB" id="A0AA88A9P0"/>
<dbReference type="PROSITE" id="PS51375">
    <property type="entry name" value="PPR"/>
    <property type="match status" value="7"/>
</dbReference>
<dbReference type="PANTHER" id="PTHR47936:SF1">
    <property type="entry name" value="PENTATRICOPEPTIDE REPEAT-CONTAINING PROTEIN GUN1, CHLOROPLASTIC"/>
    <property type="match status" value="1"/>
</dbReference>
<dbReference type="GO" id="GO:0031930">
    <property type="term" value="P:mitochondria-nucleus signaling pathway"/>
    <property type="evidence" value="ECO:0007669"/>
    <property type="project" value="TreeGrafter"/>
</dbReference>
<name>A0AA88A9P0_FICCA</name>
<sequence length="541" mass="62524">MLARLQTATFFPIFKTNVNGLCHLLFNQLCTKIESTQVTESPEVPSWAKVNPASVYEDDDSVSPTVTSWIEGRRLDDPRKVAQRFLGETTESDVVTISKILNKRYSSPEEVAEALDGCDISISENKVERLMKRYSHDWVVAFGVFKWAKVQAWYTHSPKLYNFMVDILGKAKQFHLMWEQIEEMNNLGGYISWFTMAKAMRRLARAGKYKEAIDAFRGIERFGLRKDVTALNNLMEALIKENSVEHAYEIFSEFKKLVQVNDISFNILINGWCKVRRLDDAKKIMEDMEKHGFLPDEFSYSCFLNVYCHDKDFQKVYALLDEMRDKGCRPRVVTYTIVMHALGKAKKTNEALGFYEKMIESSCVPDAPFYNSLIFILGKAGRLKDAREVFYSMPKQGVTPSAITYTTMISCACDYSREDEALKLLKKMERASCKPDIKTYTPLLKLFCKKKRMEVLYFLLNHMINNNVRIDVEAYSLLITRLCKSEEVEHACSFFEEMVSKGMVPRDSPYKRLITELEARNMVEAKEYIEKLMLNAKGIIC</sequence>
<feature type="repeat" description="PPR" evidence="3">
    <location>
        <begin position="436"/>
        <end position="470"/>
    </location>
</feature>
<feature type="repeat" description="PPR" evidence="3">
    <location>
        <begin position="471"/>
        <end position="505"/>
    </location>
</feature>
<dbReference type="InterPro" id="IPR002885">
    <property type="entry name" value="PPR_rpt"/>
</dbReference>
<dbReference type="GO" id="GO:0010019">
    <property type="term" value="P:chloroplast-nucleus signaling pathway"/>
    <property type="evidence" value="ECO:0007669"/>
    <property type="project" value="TreeGrafter"/>
</dbReference>
<accession>A0AA88A9P0</accession>
<evidence type="ECO:0000259" key="4">
    <source>
        <dbReference type="Pfam" id="PF17177"/>
    </source>
</evidence>
<feature type="repeat" description="PPR" evidence="3">
    <location>
        <begin position="331"/>
        <end position="365"/>
    </location>
</feature>
<dbReference type="Pfam" id="PF17177">
    <property type="entry name" value="PPR_long"/>
    <property type="match status" value="1"/>
</dbReference>
<organism evidence="5 6">
    <name type="scientific">Ficus carica</name>
    <name type="common">Common fig</name>
    <dbReference type="NCBI Taxonomy" id="3494"/>
    <lineage>
        <taxon>Eukaryota</taxon>
        <taxon>Viridiplantae</taxon>
        <taxon>Streptophyta</taxon>
        <taxon>Embryophyta</taxon>
        <taxon>Tracheophyta</taxon>
        <taxon>Spermatophyta</taxon>
        <taxon>Magnoliopsida</taxon>
        <taxon>eudicotyledons</taxon>
        <taxon>Gunneridae</taxon>
        <taxon>Pentapetalae</taxon>
        <taxon>rosids</taxon>
        <taxon>fabids</taxon>
        <taxon>Rosales</taxon>
        <taxon>Moraceae</taxon>
        <taxon>Ficeae</taxon>
        <taxon>Ficus</taxon>
    </lineage>
</organism>
<evidence type="ECO:0000256" key="2">
    <source>
        <dbReference type="ARBA" id="ARBA00022737"/>
    </source>
</evidence>
<dbReference type="Proteomes" id="UP001187192">
    <property type="component" value="Unassembled WGS sequence"/>
</dbReference>
<feature type="repeat" description="PPR" evidence="3">
    <location>
        <begin position="401"/>
        <end position="435"/>
    </location>
</feature>
<protein>
    <recommendedName>
        <fullName evidence="4">PROP1-like PPR domain-containing protein</fullName>
    </recommendedName>
</protein>
<feature type="domain" description="PROP1-like PPR" evidence="4">
    <location>
        <begin position="345"/>
        <end position="478"/>
    </location>
</feature>
<proteinExistence type="inferred from homology"/>
<dbReference type="Gramene" id="FCD_00009269-RA">
    <property type="protein sequence ID" value="FCD_00009269-RA:cds"/>
    <property type="gene ID" value="FCD_00009269"/>
</dbReference>
<evidence type="ECO:0000256" key="1">
    <source>
        <dbReference type="ARBA" id="ARBA00007626"/>
    </source>
</evidence>
<dbReference type="GO" id="GO:0009507">
    <property type="term" value="C:chloroplast"/>
    <property type="evidence" value="ECO:0007669"/>
    <property type="project" value="TreeGrafter"/>
</dbReference>
<gene>
    <name evidence="5" type="ORF">TIFTF001_015925</name>
</gene>
<dbReference type="Gene3D" id="1.25.40.10">
    <property type="entry name" value="Tetratricopeptide repeat domain"/>
    <property type="match status" value="3"/>
</dbReference>
<evidence type="ECO:0000313" key="6">
    <source>
        <dbReference type="Proteomes" id="UP001187192"/>
    </source>
</evidence>